<keyword evidence="1" id="KW-0732">Signal</keyword>
<name>A0A4Z0M1W9_9GAMM</name>
<dbReference type="GO" id="GO:0016810">
    <property type="term" value="F:hydrolase activity, acting on carbon-nitrogen (but not peptide) bonds"/>
    <property type="evidence" value="ECO:0007669"/>
    <property type="project" value="InterPro"/>
</dbReference>
<dbReference type="InterPro" id="IPR057744">
    <property type="entry name" value="OTAase-like"/>
</dbReference>
<dbReference type="InterPro" id="IPR032466">
    <property type="entry name" value="Metal_Hydrolase"/>
</dbReference>
<dbReference type="OrthoDB" id="9782972at2"/>
<gene>
    <name evidence="3" type="ORF">E4634_10010</name>
</gene>
<dbReference type="Pfam" id="PF01979">
    <property type="entry name" value="Amidohydro_1"/>
    <property type="match status" value="1"/>
</dbReference>
<dbReference type="InterPro" id="IPR011059">
    <property type="entry name" value="Metal-dep_hydrolase_composite"/>
</dbReference>
<evidence type="ECO:0000256" key="1">
    <source>
        <dbReference type="SAM" id="SignalP"/>
    </source>
</evidence>
<evidence type="ECO:0000313" key="4">
    <source>
        <dbReference type="Proteomes" id="UP000298050"/>
    </source>
</evidence>
<evidence type="ECO:0000313" key="3">
    <source>
        <dbReference type="EMBL" id="TGD73358.1"/>
    </source>
</evidence>
<dbReference type="EMBL" id="SRLE01000007">
    <property type="protein sequence ID" value="TGD73358.1"/>
    <property type="molecule type" value="Genomic_DNA"/>
</dbReference>
<protein>
    <submittedName>
        <fullName evidence="3">Amidohydrolase family protein</fullName>
    </submittedName>
</protein>
<dbReference type="Gene3D" id="3.20.20.140">
    <property type="entry name" value="Metal-dependent hydrolases"/>
    <property type="match status" value="1"/>
</dbReference>
<sequence>MIRLLLGLLMGIPLLASAGTSSVIRAAALLDVESGRMLQNPVVLVEGDKIVDINPTAVPGDAIKIDLPGMTLLPGFMDAHVHLTISDAQFHKTMLTENSASAALRAAQSARETLMGGFTTVRDMGQVYPSLDLITVSVADAIAKGQIIGPQVIASGHAIGINGGHVDPTMGYAEGRIELDWRYGVADGVEEAMKATRYQIKHGAKAIKISATAGVLSLESSVGAQQMTDQEMRAVVEEAERHGLKVAAHAHGADGIMAAVLAGVASIEHGSMVNRDIIREMKKNGTYLVPTTGLLDTIELEGLEPEMQAKANHILPLAADNLREAIKAGALIALGTDAPLVPHGKNAYEFEAMVNRGMTPLQSIQAGTIRTADLFGLEDRGKLVKGLRADIVAVPGNPLEDIKLLQQVGFVMKAGIIYRPARLPQVD</sequence>
<dbReference type="RefSeq" id="WP_135443448.1">
    <property type="nucleotide sequence ID" value="NZ_SRLE01000007.1"/>
</dbReference>
<dbReference type="SUPFAM" id="SSF51556">
    <property type="entry name" value="Metallo-dependent hydrolases"/>
    <property type="match status" value="1"/>
</dbReference>
<dbReference type="PANTHER" id="PTHR43135:SF3">
    <property type="entry name" value="ALPHA-D-RIBOSE 1-METHYLPHOSPHONATE 5-TRIPHOSPHATE DIPHOSPHATASE"/>
    <property type="match status" value="1"/>
</dbReference>
<feature type="domain" description="Amidohydrolase-related" evidence="2">
    <location>
        <begin position="71"/>
        <end position="415"/>
    </location>
</feature>
<reference evidence="3 4" key="1">
    <citation type="submission" date="2019-04" db="EMBL/GenBank/DDBJ databases">
        <title>Taxonomy of novel Haliea sp. from mangrove soil of West Coast of India.</title>
        <authorList>
            <person name="Verma A."/>
            <person name="Kumar P."/>
            <person name="Krishnamurthi S."/>
        </authorList>
    </citation>
    <scope>NUCLEOTIDE SEQUENCE [LARGE SCALE GENOMIC DNA]</scope>
    <source>
        <strain evidence="3 4">SAOS-164</strain>
    </source>
</reference>
<dbReference type="SUPFAM" id="SSF51338">
    <property type="entry name" value="Composite domain of metallo-dependent hydrolases"/>
    <property type="match status" value="1"/>
</dbReference>
<organism evidence="3 4">
    <name type="scientific">Mangrovimicrobium sediminis</name>
    <dbReference type="NCBI Taxonomy" id="2562682"/>
    <lineage>
        <taxon>Bacteria</taxon>
        <taxon>Pseudomonadati</taxon>
        <taxon>Pseudomonadota</taxon>
        <taxon>Gammaproteobacteria</taxon>
        <taxon>Cellvibrionales</taxon>
        <taxon>Halieaceae</taxon>
        <taxon>Mangrovimicrobium</taxon>
    </lineage>
</organism>
<dbReference type="Gene3D" id="2.30.40.10">
    <property type="entry name" value="Urease, subunit C, domain 1"/>
    <property type="match status" value="1"/>
</dbReference>
<feature type="chain" id="PRO_5021439323" evidence="1">
    <location>
        <begin position="19"/>
        <end position="427"/>
    </location>
</feature>
<dbReference type="InterPro" id="IPR006680">
    <property type="entry name" value="Amidohydro-rel"/>
</dbReference>
<dbReference type="InterPro" id="IPR051781">
    <property type="entry name" value="Metallo-dep_Hydrolase"/>
</dbReference>
<comment type="caution">
    <text evidence="3">The sequence shown here is derived from an EMBL/GenBank/DDBJ whole genome shotgun (WGS) entry which is preliminary data.</text>
</comment>
<keyword evidence="3" id="KW-0378">Hydrolase</keyword>
<dbReference type="Proteomes" id="UP000298050">
    <property type="component" value="Unassembled WGS sequence"/>
</dbReference>
<accession>A0A4Z0M1W9</accession>
<dbReference type="AlphaFoldDB" id="A0A4Z0M1W9"/>
<dbReference type="CDD" id="cd01299">
    <property type="entry name" value="Met_dep_hydrolase_A"/>
    <property type="match status" value="1"/>
</dbReference>
<proteinExistence type="predicted"/>
<evidence type="ECO:0000259" key="2">
    <source>
        <dbReference type="Pfam" id="PF01979"/>
    </source>
</evidence>
<dbReference type="PANTHER" id="PTHR43135">
    <property type="entry name" value="ALPHA-D-RIBOSE 1-METHYLPHOSPHONATE 5-TRIPHOSPHATE DIPHOSPHATASE"/>
    <property type="match status" value="1"/>
</dbReference>
<keyword evidence="4" id="KW-1185">Reference proteome</keyword>
<feature type="signal peptide" evidence="1">
    <location>
        <begin position="1"/>
        <end position="18"/>
    </location>
</feature>